<evidence type="ECO:0000313" key="1">
    <source>
        <dbReference type="Proteomes" id="UP001732720"/>
    </source>
</evidence>
<accession>A0AC58MWG3</accession>
<gene>
    <name evidence="2" type="primary">Amacr</name>
</gene>
<dbReference type="RefSeq" id="XP_073933746.1">
    <property type="nucleotide sequence ID" value="XM_074077645.1"/>
</dbReference>
<keyword evidence="1" id="KW-1185">Reference proteome</keyword>
<organism evidence="1 2">
    <name type="scientific">Castor canadensis</name>
    <name type="common">American beaver</name>
    <dbReference type="NCBI Taxonomy" id="51338"/>
    <lineage>
        <taxon>Eukaryota</taxon>
        <taxon>Metazoa</taxon>
        <taxon>Chordata</taxon>
        <taxon>Craniata</taxon>
        <taxon>Vertebrata</taxon>
        <taxon>Euteleostomi</taxon>
        <taxon>Mammalia</taxon>
        <taxon>Eutheria</taxon>
        <taxon>Euarchontoglires</taxon>
        <taxon>Glires</taxon>
        <taxon>Rodentia</taxon>
        <taxon>Castorimorpha</taxon>
        <taxon>Castoridae</taxon>
        <taxon>Castor</taxon>
    </lineage>
</organism>
<proteinExistence type="predicted"/>
<protein>
    <submittedName>
        <fullName evidence="2">Alpha-methylacyl-CoA racemase isoform X2</fullName>
    </submittedName>
</protein>
<evidence type="ECO:0000313" key="2">
    <source>
        <dbReference type="RefSeq" id="XP_073933746.1"/>
    </source>
</evidence>
<dbReference type="Proteomes" id="UP001732720">
    <property type="component" value="Chromosome 6"/>
</dbReference>
<reference evidence="2" key="1">
    <citation type="submission" date="2025-08" db="UniProtKB">
        <authorList>
            <consortium name="RefSeq"/>
        </authorList>
    </citation>
    <scope>IDENTIFICATION</scope>
</reference>
<name>A0AC58MWG3_CASCN</name>
<sequence length="198" mass="21606">MALFGVRVVELAGLAPGPFCGLVLADFGAQVVRVDRPNTSGDVSGLARGKRSLVLDLKRPQGVAVLRRLCAQVDVLLEPFRPGVMEKLQLGPQILLQENPKLIYARLSGFGQSGRFSKVAGHDINYLALSGGRNSISKFFSMENSKTGTVGSASRSEPVRWWSTFLHNLQDFRWAVHGCRSSRTPILSAAGQRTWTKV</sequence>